<dbReference type="EMBL" id="QGTL01000005">
    <property type="protein sequence ID" value="PWV75045.1"/>
    <property type="molecule type" value="Genomic_DNA"/>
</dbReference>
<dbReference type="Pfam" id="PF13620">
    <property type="entry name" value="CarboxypepD_reg"/>
    <property type="match status" value="1"/>
</dbReference>
<dbReference type="Gene3D" id="2.40.128.110">
    <property type="entry name" value="Lipid/polyisoprenoid-binding, YceI-like"/>
    <property type="match status" value="1"/>
</dbReference>
<name>A0A317NIV7_9NOCA</name>
<dbReference type="InterPro" id="IPR007372">
    <property type="entry name" value="Lipid/polyisoprenoid-bd_YceI"/>
</dbReference>
<evidence type="ECO:0000313" key="3">
    <source>
        <dbReference type="EMBL" id="PWV75045.1"/>
    </source>
</evidence>
<reference evidence="3 4" key="1">
    <citation type="submission" date="2018-05" db="EMBL/GenBank/DDBJ databases">
        <title>Genomic Encyclopedia of Type Strains, Phase IV (KMG-IV): sequencing the most valuable type-strain genomes for metagenomic binning, comparative biology and taxonomic classification.</title>
        <authorList>
            <person name="Goeker M."/>
        </authorList>
    </citation>
    <scope>NUCLEOTIDE SEQUENCE [LARGE SCALE GENOMIC DNA]</scope>
    <source>
        <strain evidence="3 4">DSM 44717</strain>
    </source>
</reference>
<dbReference type="AlphaFoldDB" id="A0A317NIV7"/>
<gene>
    <name evidence="3" type="ORF">DFR69_105111</name>
</gene>
<dbReference type="SUPFAM" id="SSF101874">
    <property type="entry name" value="YceI-like"/>
    <property type="match status" value="1"/>
</dbReference>
<feature type="domain" description="Lipid/polyisoprenoid-binding YceI-like" evidence="2">
    <location>
        <begin position="97"/>
        <end position="265"/>
    </location>
</feature>
<sequence>MSGLTGRVRTAEGWPVPNAVLTVTDMSGRQIARAVADETGVVRTDPLAAGAHTAVLTAVGFEPVARIAQISATGSGAIGEVVLTPTAATVTAPPPGPWTIDPAHSTVIATARHLGIASIKARFAEVSGRLEIAEPFERSTGHAEIRAAGIDTGIAMRDDHLRSPEFLDVARYPTITFTGLGFRRTGADTWAMQGELTLHGQRRPIELAMTYGGWGPDPWGGVRAAFHAETLLHRNDFAIDYSAVVRAGVAAVGTTVKIELDIEVVQGEGLPAG</sequence>
<keyword evidence="4" id="KW-1185">Reference proteome</keyword>
<dbReference type="PANTHER" id="PTHR34406:SF1">
    <property type="entry name" value="PROTEIN YCEI"/>
    <property type="match status" value="1"/>
</dbReference>
<evidence type="ECO:0000313" key="4">
    <source>
        <dbReference type="Proteomes" id="UP000246410"/>
    </source>
</evidence>
<comment type="caution">
    <text evidence="3">The sequence shown here is derived from an EMBL/GenBank/DDBJ whole genome shotgun (WGS) entry which is preliminary data.</text>
</comment>
<evidence type="ECO:0000256" key="1">
    <source>
        <dbReference type="ARBA" id="ARBA00008812"/>
    </source>
</evidence>
<dbReference type="InterPro" id="IPR036761">
    <property type="entry name" value="TTHA0802/YceI-like_sf"/>
</dbReference>
<accession>A0A317NIV7</accession>
<dbReference type="RefSeq" id="WP_110038417.1">
    <property type="nucleotide sequence ID" value="NZ_QGTL01000005.1"/>
</dbReference>
<dbReference type="PANTHER" id="PTHR34406">
    <property type="entry name" value="PROTEIN YCEI"/>
    <property type="match status" value="1"/>
</dbReference>
<dbReference type="SUPFAM" id="SSF49464">
    <property type="entry name" value="Carboxypeptidase regulatory domain-like"/>
    <property type="match status" value="1"/>
</dbReference>
<proteinExistence type="inferred from homology"/>
<dbReference type="SMART" id="SM00867">
    <property type="entry name" value="YceI"/>
    <property type="match status" value="1"/>
</dbReference>
<dbReference type="Pfam" id="PF04264">
    <property type="entry name" value="YceI"/>
    <property type="match status" value="1"/>
</dbReference>
<dbReference type="Proteomes" id="UP000246410">
    <property type="component" value="Unassembled WGS sequence"/>
</dbReference>
<comment type="similarity">
    <text evidence="1">Belongs to the UPF0312 family.</text>
</comment>
<dbReference type="InterPro" id="IPR008969">
    <property type="entry name" value="CarboxyPept-like_regulatory"/>
</dbReference>
<protein>
    <submittedName>
        <fullName evidence="3">Polyisoprenoid-binding protein YceI</fullName>
    </submittedName>
</protein>
<organism evidence="3 4">
    <name type="scientific">Nocardia neocaledoniensis</name>
    <dbReference type="NCBI Taxonomy" id="236511"/>
    <lineage>
        <taxon>Bacteria</taxon>
        <taxon>Bacillati</taxon>
        <taxon>Actinomycetota</taxon>
        <taxon>Actinomycetes</taxon>
        <taxon>Mycobacteriales</taxon>
        <taxon>Nocardiaceae</taxon>
        <taxon>Nocardia</taxon>
    </lineage>
</organism>
<evidence type="ECO:0000259" key="2">
    <source>
        <dbReference type="SMART" id="SM00867"/>
    </source>
</evidence>